<name>A0A9Q1F5R7_SYNKA</name>
<keyword evidence="2" id="KW-1185">Reference proteome</keyword>
<evidence type="ECO:0000313" key="2">
    <source>
        <dbReference type="Proteomes" id="UP001152622"/>
    </source>
</evidence>
<accession>A0A9Q1F5R7</accession>
<comment type="caution">
    <text evidence="1">The sequence shown here is derived from an EMBL/GenBank/DDBJ whole genome shotgun (WGS) entry which is preliminary data.</text>
</comment>
<organism evidence="1 2">
    <name type="scientific">Synaphobranchus kaupii</name>
    <name type="common">Kaup's arrowtooth eel</name>
    <dbReference type="NCBI Taxonomy" id="118154"/>
    <lineage>
        <taxon>Eukaryota</taxon>
        <taxon>Metazoa</taxon>
        <taxon>Chordata</taxon>
        <taxon>Craniata</taxon>
        <taxon>Vertebrata</taxon>
        <taxon>Euteleostomi</taxon>
        <taxon>Actinopterygii</taxon>
        <taxon>Neopterygii</taxon>
        <taxon>Teleostei</taxon>
        <taxon>Anguilliformes</taxon>
        <taxon>Synaphobranchidae</taxon>
        <taxon>Synaphobranchus</taxon>
    </lineage>
</organism>
<dbReference type="AlphaFoldDB" id="A0A9Q1F5R7"/>
<protein>
    <submittedName>
        <fullName evidence="1">Uncharacterized protein</fullName>
    </submittedName>
</protein>
<sequence>MYFQAGSLFDDAAFFLQMSPGISEKWQRRVTLVHSAADISALTRIPELRMTRSKTVPTVPTLAAAVCQENSFFPRRSASTLGSGVSRRVMNAACVRDGAPRQDGGRFATSPSHRIPRTPAAHLNRYVKCARKRWLFDLG</sequence>
<gene>
    <name evidence="1" type="ORF">SKAU_G00229320</name>
</gene>
<dbReference type="Proteomes" id="UP001152622">
    <property type="component" value="Chromosome 8"/>
</dbReference>
<proteinExistence type="predicted"/>
<reference evidence="1" key="1">
    <citation type="journal article" date="2023" name="Science">
        <title>Genome structures resolve the early diversification of teleost fishes.</title>
        <authorList>
            <person name="Parey E."/>
            <person name="Louis A."/>
            <person name="Montfort J."/>
            <person name="Bouchez O."/>
            <person name="Roques C."/>
            <person name="Iampietro C."/>
            <person name="Lluch J."/>
            <person name="Castinel A."/>
            <person name="Donnadieu C."/>
            <person name="Desvignes T."/>
            <person name="Floi Bucao C."/>
            <person name="Jouanno E."/>
            <person name="Wen M."/>
            <person name="Mejri S."/>
            <person name="Dirks R."/>
            <person name="Jansen H."/>
            <person name="Henkel C."/>
            <person name="Chen W.J."/>
            <person name="Zahm M."/>
            <person name="Cabau C."/>
            <person name="Klopp C."/>
            <person name="Thompson A.W."/>
            <person name="Robinson-Rechavi M."/>
            <person name="Braasch I."/>
            <person name="Lecointre G."/>
            <person name="Bobe J."/>
            <person name="Postlethwait J.H."/>
            <person name="Berthelot C."/>
            <person name="Roest Crollius H."/>
            <person name="Guiguen Y."/>
        </authorList>
    </citation>
    <scope>NUCLEOTIDE SEQUENCE</scope>
    <source>
        <strain evidence="1">WJC10195</strain>
    </source>
</reference>
<evidence type="ECO:0000313" key="1">
    <source>
        <dbReference type="EMBL" id="KAJ8351456.1"/>
    </source>
</evidence>
<dbReference type="EMBL" id="JAINUF010000008">
    <property type="protein sequence ID" value="KAJ8351456.1"/>
    <property type="molecule type" value="Genomic_DNA"/>
</dbReference>